<evidence type="ECO:0000256" key="6">
    <source>
        <dbReference type="ARBA" id="ARBA00048117"/>
    </source>
</evidence>
<dbReference type="RefSeq" id="WP_093730525.1">
    <property type="nucleotide sequence ID" value="NZ_FMYW01000009.1"/>
</dbReference>
<dbReference type="Pfam" id="PF00814">
    <property type="entry name" value="TsaD"/>
    <property type="match status" value="1"/>
</dbReference>
<name>A0A1G6MBS6_9FIRM</name>
<dbReference type="InterPro" id="IPR000905">
    <property type="entry name" value="Gcp-like_dom"/>
</dbReference>
<dbReference type="GO" id="GO:0005829">
    <property type="term" value="C:cytosol"/>
    <property type="evidence" value="ECO:0007669"/>
    <property type="project" value="TreeGrafter"/>
</dbReference>
<dbReference type="PANTHER" id="PTHR11735:SF11">
    <property type="entry name" value="TRNA THREONYLCARBAMOYLADENOSINE BIOSYNTHESIS PROTEIN TSAB"/>
    <property type="match status" value="1"/>
</dbReference>
<keyword evidence="2" id="KW-0808">Transferase</keyword>
<evidence type="ECO:0000256" key="4">
    <source>
        <dbReference type="ARBA" id="ARBA00022723"/>
    </source>
</evidence>
<evidence type="ECO:0000256" key="2">
    <source>
        <dbReference type="ARBA" id="ARBA00022679"/>
    </source>
</evidence>
<keyword evidence="5" id="KW-0012">Acyltransferase</keyword>
<keyword evidence="9" id="KW-1185">Reference proteome</keyword>
<accession>A0A1G6MBS6</accession>
<dbReference type="SUPFAM" id="SSF53067">
    <property type="entry name" value="Actin-like ATPase domain"/>
    <property type="match status" value="1"/>
</dbReference>
<dbReference type="PANTHER" id="PTHR11735">
    <property type="entry name" value="TRNA N6-ADENOSINE THREONYLCARBAMOYLTRANSFERASE"/>
    <property type="match status" value="1"/>
</dbReference>
<keyword evidence="4" id="KW-0479">Metal-binding</keyword>
<gene>
    <name evidence="8" type="ORF">SAMN04487864_10944</name>
</gene>
<evidence type="ECO:0000256" key="5">
    <source>
        <dbReference type="ARBA" id="ARBA00023315"/>
    </source>
</evidence>
<dbReference type="EMBL" id="FMYW01000009">
    <property type="protein sequence ID" value="SDC52891.1"/>
    <property type="molecule type" value="Genomic_DNA"/>
</dbReference>
<evidence type="ECO:0000313" key="9">
    <source>
        <dbReference type="Proteomes" id="UP000198943"/>
    </source>
</evidence>
<dbReference type="Proteomes" id="UP000198943">
    <property type="component" value="Unassembled WGS sequence"/>
</dbReference>
<dbReference type="OrthoDB" id="1675500at2"/>
<comment type="catalytic activity">
    <reaction evidence="6">
        <text>L-threonylcarbamoyladenylate + adenosine(37) in tRNA = N(6)-L-threonylcarbamoyladenosine(37) in tRNA + AMP + H(+)</text>
        <dbReference type="Rhea" id="RHEA:37059"/>
        <dbReference type="Rhea" id="RHEA-COMP:10162"/>
        <dbReference type="Rhea" id="RHEA-COMP:10163"/>
        <dbReference type="ChEBI" id="CHEBI:15378"/>
        <dbReference type="ChEBI" id="CHEBI:73682"/>
        <dbReference type="ChEBI" id="CHEBI:74411"/>
        <dbReference type="ChEBI" id="CHEBI:74418"/>
        <dbReference type="ChEBI" id="CHEBI:456215"/>
        <dbReference type="EC" id="2.3.1.234"/>
    </reaction>
</comment>
<dbReference type="GO" id="GO:0046872">
    <property type="term" value="F:metal ion binding"/>
    <property type="evidence" value="ECO:0007669"/>
    <property type="project" value="UniProtKB-KW"/>
</dbReference>
<dbReference type="AlphaFoldDB" id="A0A1G6MBS6"/>
<proteinExistence type="predicted"/>
<keyword evidence="3" id="KW-0819">tRNA processing</keyword>
<sequence length="351" mass="38611">MTEEVYLGIDTSCYTTSLFFMNRQGQKVAEARRILKVKPGGCGLQQSEMLYQHTRNLPELMEEAVQGHAFSMLGIGVSARPRPREDSYMPVFLAGQGFARSLAALYRIPLWQISHQENHLEAAMWSAKGPDTDRFLFLHASGGTTDLLLVEKMDMFGPDATGGLPVADMAQAEENAVGTAAPTNPKEKVVANYRLTEIGGSLDLHAGQFVDRAGVALGLDFPAGPTLEKLAEQHTEIMEIPVSVHKTNVSFSGPCTWVLRQIKQNNFAANIAAGVQWGLAETFVRMIRNGAAEHQVKDVILAGGVSANRWIRNRIIEKLSRRQIKVWLPENRYSGDNASGCAAYARRQQEG</sequence>
<evidence type="ECO:0000256" key="3">
    <source>
        <dbReference type="ARBA" id="ARBA00022694"/>
    </source>
</evidence>
<dbReference type="PRINTS" id="PR00789">
    <property type="entry name" value="OSIALOPTASE"/>
</dbReference>
<dbReference type="Gene3D" id="3.30.420.40">
    <property type="match status" value="2"/>
</dbReference>
<dbReference type="GO" id="GO:0008033">
    <property type="term" value="P:tRNA processing"/>
    <property type="evidence" value="ECO:0007669"/>
    <property type="project" value="UniProtKB-KW"/>
</dbReference>
<dbReference type="InterPro" id="IPR017861">
    <property type="entry name" value="KAE1/TsaD"/>
</dbReference>
<evidence type="ECO:0000313" key="8">
    <source>
        <dbReference type="EMBL" id="SDC52891.1"/>
    </source>
</evidence>
<protein>
    <recommendedName>
        <fullName evidence="1">N(6)-L-threonylcarbamoyladenine synthase</fullName>
        <ecNumber evidence="1">2.3.1.234</ecNumber>
    </recommendedName>
</protein>
<evidence type="ECO:0000256" key="1">
    <source>
        <dbReference type="ARBA" id="ARBA00012156"/>
    </source>
</evidence>
<evidence type="ECO:0000259" key="7">
    <source>
        <dbReference type="Pfam" id="PF00814"/>
    </source>
</evidence>
<feature type="domain" description="Gcp-like" evidence="7">
    <location>
        <begin position="193"/>
        <end position="338"/>
    </location>
</feature>
<dbReference type="GO" id="GO:0061711">
    <property type="term" value="F:tRNA N(6)-L-threonylcarbamoyladenine synthase activity"/>
    <property type="evidence" value="ECO:0007669"/>
    <property type="project" value="UniProtKB-EC"/>
</dbReference>
<organism evidence="8 9">
    <name type="scientific">Succiniclasticum ruminis</name>
    <dbReference type="NCBI Taxonomy" id="40841"/>
    <lineage>
        <taxon>Bacteria</taxon>
        <taxon>Bacillati</taxon>
        <taxon>Bacillota</taxon>
        <taxon>Negativicutes</taxon>
        <taxon>Acidaminococcales</taxon>
        <taxon>Acidaminococcaceae</taxon>
        <taxon>Succiniclasticum</taxon>
    </lineage>
</organism>
<dbReference type="EC" id="2.3.1.234" evidence="1"/>
<dbReference type="InterPro" id="IPR043129">
    <property type="entry name" value="ATPase_NBD"/>
</dbReference>
<reference evidence="9" key="1">
    <citation type="submission" date="2016-10" db="EMBL/GenBank/DDBJ databases">
        <authorList>
            <person name="Varghese N."/>
            <person name="Submissions S."/>
        </authorList>
    </citation>
    <scope>NUCLEOTIDE SEQUENCE [LARGE SCALE GENOMIC DNA]</scope>
    <source>
        <strain evidence="9">DSM 11005</strain>
    </source>
</reference>